<evidence type="ECO:0000256" key="10">
    <source>
        <dbReference type="SAM" id="Phobius"/>
    </source>
</evidence>
<dbReference type="SUPFAM" id="SSF55874">
    <property type="entry name" value="ATPase domain of HSP90 chaperone/DNA topoisomerase II/histidine kinase"/>
    <property type="match status" value="1"/>
</dbReference>
<keyword evidence="9" id="KW-0175">Coiled coil</keyword>
<dbReference type="InterPro" id="IPR036890">
    <property type="entry name" value="HATPase_C_sf"/>
</dbReference>
<evidence type="ECO:0000259" key="11">
    <source>
        <dbReference type="PROSITE" id="PS50109"/>
    </source>
</evidence>
<dbReference type="EC" id="2.7.13.3" evidence="2"/>
<dbReference type="InterPro" id="IPR003661">
    <property type="entry name" value="HisK_dim/P_dom"/>
</dbReference>
<feature type="coiled-coil region" evidence="9">
    <location>
        <begin position="259"/>
        <end position="297"/>
    </location>
</feature>
<dbReference type="SUPFAM" id="SSF47384">
    <property type="entry name" value="Homodimeric domain of signal transducing histidine kinase"/>
    <property type="match status" value="1"/>
</dbReference>
<sequence length="525" mass="61826">MCLSLNFSTKTKTMILVIALFILTCLVFSLLRQFDIRNLINLSKEDFRNEIENIYNTTLKRTKEFYMSRAKANVESDNIKIYIKKQDIEKINKLTLVRFQVLKEENPYLISMKFFDHQGKLLTYLGEESLSLNLNQSEYFFLDKNRLTYHILTPFYENGKLLAWIEFCFGAEYFLKEIEAFSKLKGRIIFDKNYKNKDTIKKDGKFFIIHSFNLTDEAKMVFYQDITKQEKIITKSFYEALLLSLVLFCVVFIILHYGFKVLIKRLELSENSLKNLNANLEQKIQLELQKRREQERILMHQGRLASMGEMIGNIAHQWRQPLTELNTILTHISLMLEFEKIDYQNFKRLEKNAEDLISYMSKTIDDFRNFFKPNVSKNYFYIDQALSKTLKLLESSFNFIKIEENFEKKIQFYGFETQFCQAVLNILCNAKDIFIERKIENPYIKIVAFKKGRNIIIEICDNAQGITISPIEKIFEPYISSKHANIGTGIGLYMSKVIIEKNFKGSLLASNENDGAKFSICLIDF</sequence>
<dbReference type="PRINTS" id="PR00344">
    <property type="entry name" value="BCTRLSENSOR"/>
</dbReference>
<evidence type="ECO:0000256" key="4">
    <source>
        <dbReference type="ARBA" id="ARBA00022679"/>
    </source>
</evidence>
<evidence type="ECO:0000256" key="2">
    <source>
        <dbReference type="ARBA" id="ARBA00012438"/>
    </source>
</evidence>
<dbReference type="Pfam" id="PF14827">
    <property type="entry name" value="dCache_3"/>
    <property type="match status" value="1"/>
</dbReference>
<dbReference type="InterPro" id="IPR004358">
    <property type="entry name" value="Sig_transdc_His_kin-like_C"/>
</dbReference>
<accession>A0ABY2TJB3</accession>
<evidence type="ECO:0000256" key="5">
    <source>
        <dbReference type="ARBA" id="ARBA00022741"/>
    </source>
</evidence>
<feature type="domain" description="Histidine kinase" evidence="11">
    <location>
        <begin position="313"/>
        <end position="525"/>
    </location>
</feature>
<evidence type="ECO:0000256" key="6">
    <source>
        <dbReference type="ARBA" id="ARBA00022777"/>
    </source>
</evidence>
<evidence type="ECO:0000256" key="8">
    <source>
        <dbReference type="ARBA" id="ARBA00023012"/>
    </source>
</evidence>
<feature type="transmembrane region" description="Helical" evidence="10">
    <location>
        <begin position="237"/>
        <end position="259"/>
    </location>
</feature>
<keyword evidence="10" id="KW-1133">Transmembrane helix</keyword>
<keyword evidence="5" id="KW-0547">Nucleotide-binding</keyword>
<keyword evidence="7" id="KW-0067">ATP-binding</keyword>
<dbReference type="PANTHER" id="PTHR43065">
    <property type="entry name" value="SENSOR HISTIDINE KINASE"/>
    <property type="match status" value="1"/>
</dbReference>
<keyword evidence="13" id="KW-1185">Reference proteome</keyword>
<name>A0ABY2TJB3_9BACT</name>
<evidence type="ECO:0000313" key="12">
    <source>
        <dbReference type="EMBL" id="TKX34185.1"/>
    </source>
</evidence>
<dbReference type="Gene3D" id="1.10.287.130">
    <property type="match status" value="1"/>
</dbReference>
<protein>
    <recommendedName>
        <fullName evidence="2">histidine kinase</fullName>
        <ecNumber evidence="2">2.7.13.3</ecNumber>
    </recommendedName>
</protein>
<keyword evidence="4" id="KW-0808">Transferase</keyword>
<dbReference type="PROSITE" id="PS50109">
    <property type="entry name" value="HIS_KIN"/>
    <property type="match status" value="1"/>
</dbReference>
<dbReference type="RefSeq" id="WP_137623678.1">
    <property type="nucleotide sequence ID" value="NZ_NXLY01000005.1"/>
</dbReference>
<evidence type="ECO:0000256" key="7">
    <source>
        <dbReference type="ARBA" id="ARBA00022840"/>
    </source>
</evidence>
<evidence type="ECO:0000256" key="9">
    <source>
        <dbReference type="SAM" id="Coils"/>
    </source>
</evidence>
<keyword evidence="8" id="KW-0902">Two-component regulatory system</keyword>
<keyword evidence="3" id="KW-0597">Phosphoprotein</keyword>
<proteinExistence type="predicted"/>
<reference evidence="12 13" key="1">
    <citation type="submission" date="2018-05" db="EMBL/GenBank/DDBJ databases">
        <title>Novel Campyloabacter and Helicobacter Species and Strains.</title>
        <authorList>
            <person name="Mannion A.J."/>
            <person name="Shen Z."/>
            <person name="Fox J.G."/>
        </authorList>
    </citation>
    <scope>NUCLEOTIDE SEQUENCE [LARGE SCALE GENOMIC DNA]</scope>
    <source>
        <strain evidence="13">MIT10-5678</strain>
    </source>
</reference>
<dbReference type="EMBL" id="NXLY01000005">
    <property type="protein sequence ID" value="TKX34185.1"/>
    <property type="molecule type" value="Genomic_DNA"/>
</dbReference>
<dbReference type="Pfam" id="PF02518">
    <property type="entry name" value="HATPase_c"/>
    <property type="match status" value="1"/>
</dbReference>
<evidence type="ECO:0000313" key="13">
    <source>
        <dbReference type="Proteomes" id="UP000309584"/>
    </source>
</evidence>
<dbReference type="InterPro" id="IPR029150">
    <property type="entry name" value="dCache_3"/>
</dbReference>
<feature type="transmembrane region" description="Helical" evidence="10">
    <location>
        <begin position="13"/>
        <end position="31"/>
    </location>
</feature>
<dbReference type="Gene3D" id="3.30.565.10">
    <property type="entry name" value="Histidine kinase-like ATPase, C-terminal domain"/>
    <property type="match status" value="1"/>
</dbReference>
<keyword evidence="10" id="KW-0472">Membrane</keyword>
<comment type="caution">
    <text evidence="12">The sequence shown here is derived from an EMBL/GenBank/DDBJ whole genome shotgun (WGS) entry which is preliminary data.</text>
</comment>
<dbReference type="InterPro" id="IPR036097">
    <property type="entry name" value="HisK_dim/P_sf"/>
</dbReference>
<dbReference type="InterPro" id="IPR005467">
    <property type="entry name" value="His_kinase_dom"/>
</dbReference>
<gene>
    <name evidence="12" type="ORF">CQA75_03515</name>
</gene>
<dbReference type="PANTHER" id="PTHR43065:SF46">
    <property type="entry name" value="C4-DICARBOXYLATE TRANSPORT SENSOR PROTEIN DCTB"/>
    <property type="match status" value="1"/>
</dbReference>
<evidence type="ECO:0000256" key="3">
    <source>
        <dbReference type="ARBA" id="ARBA00022553"/>
    </source>
</evidence>
<dbReference type="InterPro" id="IPR003594">
    <property type="entry name" value="HATPase_dom"/>
</dbReference>
<evidence type="ECO:0000256" key="1">
    <source>
        <dbReference type="ARBA" id="ARBA00000085"/>
    </source>
</evidence>
<dbReference type="Proteomes" id="UP000309584">
    <property type="component" value="Unassembled WGS sequence"/>
</dbReference>
<dbReference type="CDD" id="cd00082">
    <property type="entry name" value="HisKA"/>
    <property type="match status" value="1"/>
</dbReference>
<keyword evidence="10" id="KW-0812">Transmembrane</keyword>
<comment type="catalytic activity">
    <reaction evidence="1">
        <text>ATP + protein L-histidine = ADP + protein N-phospho-L-histidine.</text>
        <dbReference type="EC" id="2.7.13.3"/>
    </reaction>
</comment>
<organism evidence="12 13">
    <name type="scientific">Campylobacter taeniopygiae</name>
    <dbReference type="NCBI Taxonomy" id="2510188"/>
    <lineage>
        <taxon>Bacteria</taxon>
        <taxon>Pseudomonadati</taxon>
        <taxon>Campylobacterota</taxon>
        <taxon>Epsilonproteobacteria</taxon>
        <taxon>Campylobacterales</taxon>
        <taxon>Campylobacteraceae</taxon>
        <taxon>Campylobacter</taxon>
    </lineage>
</organism>
<keyword evidence="6" id="KW-0418">Kinase</keyword>